<evidence type="ECO:0000256" key="7">
    <source>
        <dbReference type="ARBA" id="ARBA00022679"/>
    </source>
</evidence>
<dbReference type="SUPFAM" id="SSF56752">
    <property type="entry name" value="D-aminoacid aminotransferase-like PLP-dependent enzymes"/>
    <property type="match status" value="1"/>
</dbReference>
<comment type="function">
    <text evidence="12">Acts on the D-isomers of alanine, leucine, aspartate, glutamate, aminobutyrate, norvaline and asparagine. The enzyme transfers an amino group from a substrate D-amino acid to the pyridoxal phosphate cofactor to form pyridoxamine and an alpha-keto acid in the first half-reaction.</text>
</comment>
<evidence type="ECO:0000256" key="12">
    <source>
        <dbReference type="RuleBase" id="RU004520"/>
    </source>
</evidence>
<dbReference type="InterPro" id="IPR001544">
    <property type="entry name" value="Aminotrans_IV"/>
</dbReference>
<dbReference type="InterPro" id="IPR050571">
    <property type="entry name" value="Class-IV_PLP-Dep_Aminotrnsfr"/>
</dbReference>
<keyword evidence="6 13" id="KW-0032">Aminotransferase</keyword>
<evidence type="ECO:0000313" key="14">
    <source>
        <dbReference type="Proteomes" id="UP001596142"/>
    </source>
</evidence>
<dbReference type="Proteomes" id="UP001596142">
    <property type="component" value="Unassembled WGS sequence"/>
</dbReference>
<comment type="similarity">
    <text evidence="2 10">Belongs to the class-IV pyridoxal-phosphate-dependent aminotransferase family.</text>
</comment>
<evidence type="ECO:0000256" key="8">
    <source>
        <dbReference type="ARBA" id="ARBA00022898"/>
    </source>
</evidence>
<accession>A0ABW0YPH2</accession>
<dbReference type="Gene3D" id="3.30.470.10">
    <property type="match status" value="1"/>
</dbReference>
<evidence type="ECO:0000256" key="3">
    <source>
        <dbReference type="ARBA" id="ARBA00011738"/>
    </source>
</evidence>
<reference evidence="14" key="1">
    <citation type="journal article" date="2019" name="Int. J. Syst. Evol. Microbiol.">
        <title>The Global Catalogue of Microorganisms (GCM) 10K type strain sequencing project: providing services to taxonomists for standard genome sequencing and annotation.</title>
        <authorList>
            <consortium name="The Broad Institute Genomics Platform"/>
            <consortium name="The Broad Institute Genome Sequencing Center for Infectious Disease"/>
            <person name="Wu L."/>
            <person name="Ma J."/>
        </authorList>
    </citation>
    <scope>NUCLEOTIDE SEQUENCE [LARGE SCALE GENOMIC DNA]</scope>
    <source>
        <strain evidence="14">CECT 7184</strain>
    </source>
</reference>
<evidence type="ECO:0000256" key="10">
    <source>
        <dbReference type="RuleBase" id="RU004106"/>
    </source>
</evidence>
<dbReference type="InterPro" id="IPR036038">
    <property type="entry name" value="Aminotransferase-like"/>
</dbReference>
<sequence length="277" mass="31424">MTYVIIQDELVHRQDATISFDDRGYYFGDGIYEVIPVYNGRPFALNEHFQRFLESAQKIDMPLAAPVDKIKSLACSLIEQNNLDNGYVYIQMTRGVAERNHLYERDLTSFLTGFTKEMTFPRDKHNGISLYATEDIRWLRCDIKTLNLLGNIMAKRKAADHNCEEALQHRGDVVTEGSSSNIFMVKNKNIYTHPANNFILNGITRQVVISLAGDLKYNVIEEAFSLDDIEQADEVFITSTSAEVTPVSKIQGTIESSYLVGPVAKTLQEAFYRTTNL</sequence>
<dbReference type="GO" id="GO:0047810">
    <property type="term" value="F:D-alanine-2-oxoglutarate aminotransferase activity"/>
    <property type="evidence" value="ECO:0007669"/>
    <property type="project" value="UniProtKB-EC"/>
</dbReference>
<dbReference type="EC" id="2.6.1.21" evidence="4 12"/>
<dbReference type="PANTHER" id="PTHR42743">
    <property type="entry name" value="AMINO-ACID AMINOTRANSFERASE"/>
    <property type="match status" value="1"/>
</dbReference>
<evidence type="ECO:0000256" key="6">
    <source>
        <dbReference type="ARBA" id="ARBA00022576"/>
    </source>
</evidence>
<evidence type="ECO:0000256" key="1">
    <source>
        <dbReference type="ARBA" id="ARBA00001933"/>
    </source>
</evidence>
<comment type="cofactor">
    <cofactor evidence="1 11">
        <name>pyridoxal 5'-phosphate</name>
        <dbReference type="ChEBI" id="CHEBI:597326"/>
    </cofactor>
</comment>
<name>A0ABW0YPH2_9BACI</name>
<evidence type="ECO:0000256" key="2">
    <source>
        <dbReference type="ARBA" id="ARBA00009320"/>
    </source>
</evidence>
<dbReference type="Gene3D" id="3.20.10.10">
    <property type="entry name" value="D-amino Acid Aminotransferase, subunit A, domain 2"/>
    <property type="match status" value="1"/>
</dbReference>
<comment type="subunit">
    <text evidence="3">Homodimer.</text>
</comment>
<protein>
    <recommendedName>
        <fullName evidence="5 12">D-alanine aminotransferase</fullName>
        <ecNumber evidence="4 12">2.6.1.21</ecNumber>
    </recommendedName>
</protein>
<keyword evidence="14" id="KW-1185">Reference proteome</keyword>
<organism evidence="13 14">
    <name type="scientific">Thalassorhabdus alkalitolerans</name>
    <dbReference type="NCBI Taxonomy" id="2282697"/>
    <lineage>
        <taxon>Bacteria</taxon>
        <taxon>Bacillati</taxon>
        <taxon>Bacillota</taxon>
        <taxon>Bacilli</taxon>
        <taxon>Bacillales</taxon>
        <taxon>Bacillaceae</taxon>
        <taxon>Thalassorhabdus</taxon>
    </lineage>
</organism>
<dbReference type="EMBL" id="JBHSOZ010000005">
    <property type="protein sequence ID" value="MFC5713336.1"/>
    <property type="molecule type" value="Genomic_DNA"/>
</dbReference>
<keyword evidence="8 11" id="KW-0663">Pyridoxal phosphate</keyword>
<evidence type="ECO:0000256" key="4">
    <source>
        <dbReference type="ARBA" id="ARBA00012874"/>
    </source>
</evidence>
<keyword evidence="7 13" id="KW-0808">Transferase</keyword>
<dbReference type="InterPro" id="IPR005784">
    <property type="entry name" value="D_amino_transT"/>
</dbReference>
<dbReference type="RefSeq" id="WP_385941043.1">
    <property type="nucleotide sequence ID" value="NZ_JBHSOZ010000005.1"/>
</dbReference>
<dbReference type="NCBIfam" id="TIGR01121">
    <property type="entry name" value="D_amino_aminoT"/>
    <property type="match status" value="1"/>
</dbReference>
<gene>
    <name evidence="13" type="primary">dat</name>
    <name evidence="13" type="ORF">ACFPU1_11110</name>
</gene>
<evidence type="ECO:0000256" key="9">
    <source>
        <dbReference type="ARBA" id="ARBA00047911"/>
    </source>
</evidence>
<dbReference type="InterPro" id="IPR018300">
    <property type="entry name" value="Aminotrans_IV_CS"/>
</dbReference>
<comment type="caution">
    <text evidence="13">The sequence shown here is derived from an EMBL/GenBank/DDBJ whole genome shotgun (WGS) entry which is preliminary data.</text>
</comment>
<evidence type="ECO:0000256" key="5">
    <source>
        <dbReference type="ARBA" id="ARBA00021779"/>
    </source>
</evidence>
<dbReference type="InterPro" id="IPR043131">
    <property type="entry name" value="BCAT-like_N"/>
</dbReference>
<evidence type="ECO:0000313" key="13">
    <source>
        <dbReference type="EMBL" id="MFC5713336.1"/>
    </source>
</evidence>
<proteinExistence type="inferred from homology"/>
<dbReference type="PANTHER" id="PTHR42743:SF10">
    <property type="entry name" value="D-ALANINE AMINOTRANSFERASE"/>
    <property type="match status" value="1"/>
</dbReference>
<evidence type="ECO:0000256" key="11">
    <source>
        <dbReference type="RuleBase" id="RU004516"/>
    </source>
</evidence>
<comment type="catalytic activity">
    <reaction evidence="9 12">
        <text>D-alanine + 2-oxoglutarate = D-glutamate + pyruvate</text>
        <dbReference type="Rhea" id="RHEA:15869"/>
        <dbReference type="ChEBI" id="CHEBI:15361"/>
        <dbReference type="ChEBI" id="CHEBI:16810"/>
        <dbReference type="ChEBI" id="CHEBI:29986"/>
        <dbReference type="ChEBI" id="CHEBI:57416"/>
        <dbReference type="EC" id="2.6.1.21"/>
    </reaction>
</comment>
<dbReference type="CDD" id="cd01558">
    <property type="entry name" value="D-AAT_like"/>
    <property type="match status" value="1"/>
</dbReference>
<dbReference type="InterPro" id="IPR043132">
    <property type="entry name" value="BCAT-like_C"/>
</dbReference>
<dbReference type="PROSITE" id="PS00770">
    <property type="entry name" value="AA_TRANSFER_CLASS_4"/>
    <property type="match status" value="1"/>
</dbReference>
<dbReference type="Pfam" id="PF01063">
    <property type="entry name" value="Aminotran_4"/>
    <property type="match status" value="1"/>
</dbReference>